<keyword evidence="2" id="KW-1185">Reference proteome</keyword>
<dbReference type="AlphaFoldDB" id="A0A1B0B5G1"/>
<reference evidence="1" key="2">
    <citation type="submission" date="2020-05" db="UniProtKB">
        <authorList>
            <consortium name="EnsemblMetazoa"/>
        </authorList>
    </citation>
    <scope>IDENTIFICATION</scope>
    <source>
        <strain evidence="1">IAEA</strain>
    </source>
</reference>
<proteinExistence type="predicted"/>
<organism evidence="1 2">
    <name type="scientific">Glossina palpalis gambiensis</name>
    <dbReference type="NCBI Taxonomy" id="67801"/>
    <lineage>
        <taxon>Eukaryota</taxon>
        <taxon>Metazoa</taxon>
        <taxon>Ecdysozoa</taxon>
        <taxon>Arthropoda</taxon>
        <taxon>Hexapoda</taxon>
        <taxon>Insecta</taxon>
        <taxon>Pterygota</taxon>
        <taxon>Neoptera</taxon>
        <taxon>Endopterygota</taxon>
        <taxon>Diptera</taxon>
        <taxon>Brachycera</taxon>
        <taxon>Muscomorpha</taxon>
        <taxon>Hippoboscoidea</taxon>
        <taxon>Glossinidae</taxon>
        <taxon>Glossina</taxon>
    </lineage>
</organism>
<evidence type="ECO:0000313" key="1">
    <source>
        <dbReference type="EnsemblMetazoa" id="GPPI019494-PA"/>
    </source>
</evidence>
<dbReference type="EnsemblMetazoa" id="GPPI019494-RA">
    <property type="protein sequence ID" value="GPPI019494-PA"/>
    <property type="gene ID" value="GPPI019494"/>
</dbReference>
<accession>A0A1B0B5G1</accession>
<dbReference type="VEuPathDB" id="VectorBase:GPPI019494"/>
<sequence>MILRGSSVFTTKPLTTCEHSGSSNSAGMPPLLSNTSTICSCSSAGKPKKQIFCPSNAFSLCSFENSSVLARNPGLSRCSQAAYTQAGLTTASSRESMNFIKIDY</sequence>
<protein>
    <submittedName>
        <fullName evidence="1">Uncharacterized protein</fullName>
    </submittedName>
</protein>
<dbReference type="Proteomes" id="UP000092460">
    <property type="component" value="Unassembled WGS sequence"/>
</dbReference>
<dbReference type="EMBL" id="JXJN01008697">
    <property type="status" value="NOT_ANNOTATED_CDS"/>
    <property type="molecule type" value="Genomic_DNA"/>
</dbReference>
<name>A0A1B0B5G1_9MUSC</name>
<reference evidence="2" key="1">
    <citation type="submission" date="2015-01" db="EMBL/GenBank/DDBJ databases">
        <authorList>
            <person name="Aksoy S."/>
            <person name="Warren W."/>
            <person name="Wilson R.K."/>
        </authorList>
    </citation>
    <scope>NUCLEOTIDE SEQUENCE [LARGE SCALE GENOMIC DNA]</scope>
    <source>
        <strain evidence="2">IAEA</strain>
    </source>
</reference>
<evidence type="ECO:0000313" key="2">
    <source>
        <dbReference type="Proteomes" id="UP000092460"/>
    </source>
</evidence>